<dbReference type="PANTHER" id="PTHR43196:SF2">
    <property type="entry name" value="PHOSPHOADENOSINE PHOSPHOSULFATE REDUCTASE"/>
    <property type="match status" value="1"/>
</dbReference>
<dbReference type="Gene3D" id="3.40.50.620">
    <property type="entry name" value="HUPs"/>
    <property type="match status" value="1"/>
</dbReference>
<keyword evidence="2" id="KW-0808">Transferase</keyword>
<dbReference type="NCBIfam" id="TIGR03183">
    <property type="entry name" value="DNA_S_dndC"/>
    <property type="match status" value="1"/>
</dbReference>
<dbReference type="InterPro" id="IPR002500">
    <property type="entry name" value="PAPS_reduct_dom"/>
</dbReference>
<dbReference type="EMBL" id="CP024955">
    <property type="protein sequence ID" value="ATY84456.1"/>
    <property type="molecule type" value="Genomic_DNA"/>
</dbReference>
<evidence type="ECO:0000313" key="3">
    <source>
        <dbReference type="Proteomes" id="UP000231932"/>
    </source>
</evidence>
<dbReference type="Proteomes" id="UP000231932">
    <property type="component" value="Chromosome"/>
</dbReference>
<protein>
    <submittedName>
        <fullName evidence="2">DNA phosphorothioation system sulfurtransferase DndC</fullName>
    </submittedName>
</protein>
<dbReference type="InterPro" id="IPR014729">
    <property type="entry name" value="Rossmann-like_a/b/a_fold"/>
</dbReference>
<dbReference type="REBASE" id="225932">
    <property type="entry name" value="M.KspEA1DndCP"/>
</dbReference>
<organism evidence="2 3">
    <name type="scientific">Kyrpidia spormannii</name>
    <dbReference type="NCBI Taxonomy" id="2055160"/>
    <lineage>
        <taxon>Bacteria</taxon>
        <taxon>Bacillati</taxon>
        <taxon>Bacillota</taxon>
        <taxon>Bacilli</taxon>
        <taxon>Bacillales</taxon>
        <taxon>Alicyclobacillaceae</taxon>
        <taxon>Kyrpidia</taxon>
    </lineage>
</organism>
<dbReference type="InterPro" id="IPR050128">
    <property type="entry name" value="Sulfate_adenylyltrnsfr_sub2"/>
</dbReference>
<dbReference type="SUPFAM" id="SSF52402">
    <property type="entry name" value="Adenine nucleotide alpha hydrolases-like"/>
    <property type="match status" value="1"/>
</dbReference>
<dbReference type="AlphaFoldDB" id="A0A2K8N554"/>
<evidence type="ECO:0000313" key="2">
    <source>
        <dbReference type="EMBL" id="ATY84456.1"/>
    </source>
</evidence>
<reference evidence="3" key="1">
    <citation type="submission" date="2017-11" db="EMBL/GenBank/DDBJ databases">
        <title>Complete Genome Sequence of Kyrpidia sp. Strain EA-1, a thermophilic, hydrogen-oxidizing Bacterium, isolated from the Azores.</title>
        <authorList>
            <person name="Reiner J.E."/>
            <person name="Lapp C.J."/>
            <person name="Bunk B."/>
            <person name="Gescher J."/>
        </authorList>
    </citation>
    <scope>NUCLEOTIDE SEQUENCE [LARGE SCALE GENOMIC DNA]</scope>
    <source>
        <strain evidence="3">EA-1</strain>
    </source>
</reference>
<gene>
    <name evidence="2" type="primary">dndC</name>
    <name evidence="2" type="ORF">CVV65_05385</name>
</gene>
<proteinExistence type="predicted"/>
<dbReference type="KEGG" id="kyr:CVV65_05385"/>
<keyword evidence="3" id="KW-1185">Reference proteome</keyword>
<dbReference type="GO" id="GO:0016740">
    <property type="term" value="F:transferase activity"/>
    <property type="evidence" value="ECO:0007669"/>
    <property type="project" value="UniProtKB-KW"/>
</dbReference>
<dbReference type="PANTHER" id="PTHR43196">
    <property type="entry name" value="SULFATE ADENYLYLTRANSFERASE SUBUNIT 2"/>
    <property type="match status" value="1"/>
</dbReference>
<sequence>MSLKLQIRITRQILDELKKSIQELYLSDYIPWVVGYSGGKDSTATLQLVWTAIADLSPEKRSQKEIHVISTDTLVEQPIVAAWVNRSLTLMKVAATQQKMPIKVHRLTPDVHNSYWVNLIGRGYPVPRQGFRWCTSRLKIDPSNKFIRNMVKKYGETILVLGTRKSESSARAATMAKYETKRTRQVLSPNGSLQNSWVFSPIEDWSSDDVWLYLMQVNNPWGISNKDLMSMYREASSDNECPLVVDNTTPSCGNSRFGCWVCTLVSQDKSMEAMIQNDEEKIWMTPMLEFRNEIGKLDENGKIDDHSFRDFRRMDGSIKLYESREGTIPGPYTKEYREYLLRRLLEVEKQVQALMPSYIGEFQLVTLDELREIRRIWVEEKFEFDDAVPRIYSEVTGRVWPENTILSNFGQEEWSILTEITEGDSIEREMCSSLLMLTEKHTLLNRKKNIIDDIEHFIRKCYYADVEDALEYKKQQTNLRNGSSEHIARRLK</sequence>
<feature type="domain" description="Phosphoadenosine phosphosulphate reductase" evidence="1">
    <location>
        <begin position="33"/>
        <end position="219"/>
    </location>
</feature>
<dbReference type="InterPro" id="IPR017598">
    <property type="entry name" value="SulphurTrfase_DndC"/>
</dbReference>
<evidence type="ECO:0000259" key="1">
    <source>
        <dbReference type="Pfam" id="PF01507"/>
    </source>
</evidence>
<name>A0A2K8N554_9BACL</name>
<dbReference type="NCBIfam" id="NF005316">
    <property type="entry name" value="PRK06850.1"/>
    <property type="match status" value="1"/>
</dbReference>
<dbReference type="OrthoDB" id="9774475at2"/>
<accession>A0A2K8N554</accession>
<dbReference type="Pfam" id="PF01507">
    <property type="entry name" value="PAPS_reduct"/>
    <property type="match status" value="1"/>
</dbReference>